<comment type="caution">
    <text evidence="1">The sequence shown here is derived from an EMBL/GenBank/DDBJ whole genome shotgun (WGS) entry which is preliminary data.</text>
</comment>
<proteinExistence type="predicted"/>
<organism evidence="1 2">
    <name type="scientific">Zalaria obscura</name>
    <dbReference type="NCBI Taxonomy" id="2024903"/>
    <lineage>
        <taxon>Eukaryota</taxon>
        <taxon>Fungi</taxon>
        <taxon>Dikarya</taxon>
        <taxon>Ascomycota</taxon>
        <taxon>Pezizomycotina</taxon>
        <taxon>Dothideomycetes</taxon>
        <taxon>Dothideomycetidae</taxon>
        <taxon>Dothideales</taxon>
        <taxon>Zalariaceae</taxon>
        <taxon>Zalaria</taxon>
    </lineage>
</organism>
<name>A0ACC3S4K3_9PEZI</name>
<protein>
    <submittedName>
        <fullName evidence="1">Uncharacterized protein</fullName>
    </submittedName>
</protein>
<keyword evidence="2" id="KW-1185">Reference proteome</keyword>
<evidence type="ECO:0000313" key="2">
    <source>
        <dbReference type="Proteomes" id="UP001320706"/>
    </source>
</evidence>
<dbReference type="EMBL" id="JAMKPW020000043">
    <property type="protein sequence ID" value="KAK8194361.1"/>
    <property type="molecule type" value="Genomic_DNA"/>
</dbReference>
<reference evidence="1" key="1">
    <citation type="submission" date="2024-02" db="EMBL/GenBank/DDBJ databases">
        <title>Metagenome Assembled Genome of Zalaria obscura JY119.</title>
        <authorList>
            <person name="Vighnesh L."/>
            <person name="Jagadeeshwari U."/>
            <person name="Venkata Ramana C."/>
            <person name="Sasikala C."/>
        </authorList>
    </citation>
    <scope>NUCLEOTIDE SEQUENCE</scope>
    <source>
        <strain evidence="1">JY119</strain>
    </source>
</reference>
<sequence length="453" mass="50716">MPLLSLPNEILLVMINFTPPEAIENLLGTCRHLRMLGTARLARHKKLIRRYTKVDLSRNAFYHPLLLDYAINKDPWVASYVQEIQYKDEDSIIRTQGMTTQESQVVGSVLRAASRSHQRGIATNPYRSYYHDQLSQGMKSLAFYHLLQRLKNLRGLVVRVTQTFDHLNAWRVFRSFPPDVLTRLHRVEVKSDTTLSSSQAFVFATLPSVRSLIANPSDAPENAFFENTPLYETELEDESQSAESCVGRAVTRQGTRVLSRTYFRSAIAARFGTPLISATVTQSRVPFGPDRVHVLSFHVRSVSHVGPPTVQSDEKCHGLVTLAAGVFSAVEVGCVSSCLAAGHRDVLTPKHRLRSTGPVRLEPVTVKPLRACVVLGWYARAVSGHPAALSAHWSAQRHARRHGPWSLQMGGTYCWKPQAKIPAKNRHYIPTLGNLSSSSKPLHTAFLTRTRLF</sequence>
<accession>A0ACC3S4K3</accession>
<dbReference type="Proteomes" id="UP001320706">
    <property type="component" value="Unassembled WGS sequence"/>
</dbReference>
<evidence type="ECO:0000313" key="1">
    <source>
        <dbReference type="EMBL" id="KAK8194361.1"/>
    </source>
</evidence>
<gene>
    <name evidence="1" type="ORF">M8818_007551</name>
</gene>